<dbReference type="GO" id="GO:0015293">
    <property type="term" value="F:symporter activity"/>
    <property type="evidence" value="ECO:0007669"/>
    <property type="project" value="UniProtKB-KW"/>
</dbReference>
<name>W0RIB4_9BACT</name>
<feature type="transmembrane region" description="Helical" evidence="7">
    <location>
        <begin position="318"/>
        <end position="337"/>
    </location>
</feature>
<evidence type="ECO:0000256" key="3">
    <source>
        <dbReference type="ARBA" id="ARBA00022692"/>
    </source>
</evidence>
<feature type="transmembrane region" description="Helical" evidence="7">
    <location>
        <begin position="179"/>
        <end position="201"/>
    </location>
</feature>
<keyword evidence="3 7" id="KW-0812">Transmembrane</keyword>
<sequence length="405" mass="42575">MKRLMEVALGMVTGIGGFLEAGSIATAAQAGADFGYTLLWAVALGTLSLIVLLEMSGRLALVSQRPLADAIRERFGINYFIVPLVIGLAVSLLVLASELGGVALAVEMVTGIPFRWWALPVALVGWALLWKGTFGKLEKGTALLGLVSIAIAVAAKKLHPDWGAVGAGLVPTAPRHERAHYWFLAVSIVGASISPYLYYFYSAGVIEEKWDLSFLNTNRITAALGNTLGGALAGAVLVVAVLVFSPRGIHVDAIQQLGVMLTPALGRVGFVCMVGAIGVNCFGATVEIALACAYLLAQALGWEWSEDAKPREHARFSVTYTVAIVLAAVPIALGVDVLKLTNFSMALTAASLPVTVLPLLVLMNDPRLLHKHRNGWLGNLAIGAIAVMSLVLLVVTIPLQILGGG</sequence>
<dbReference type="Proteomes" id="UP000019151">
    <property type="component" value="Chromosome"/>
</dbReference>
<dbReference type="AlphaFoldDB" id="W0RIB4"/>
<keyword evidence="5 7" id="KW-1133">Transmembrane helix</keyword>
<dbReference type="InParanoid" id="W0RIB4"/>
<proteinExistence type="predicted"/>
<dbReference type="STRING" id="861299.J421_1611"/>
<dbReference type="GO" id="GO:0015086">
    <property type="term" value="F:cadmium ion transmembrane transporter activity"/>
    <property type="evidence" value="ECO:0007669"/>
    <property type="project" value="TreeGrafter"/>
</dbReference>
<dbReference type="PATRIC" id="fig|861299.3.peg.1636"/>
<dbReference type="GO" id="GO:0005384">
    <property type="term" value="F:manganese ion transmembrane transporter activity"/>
    <property type="evidence" value="ECO:0007669"/>
    <property type="project" value="TreeGrafter"/>
</dbReference>
<dbReference type="PANTHER" id="PTHR11706:SF33">
    <property type="entry name" value="NATURAL RESISTANCE-ASSOCIATED MACROPHAGE PROTEIN 2"/>
    <property type="match status" value="1"/>
</dbReference>
<keyword evidence="2" id="KW-0813">Transport</keyword>
<feature type="transmembrane region" description="Helical" evidence="7">
    <location>
        <begin position="264"/>
        <end position="297"/>
    </location>
</feature>
<feature type="transmembrane region" description="Helical" evidence="7">
    <location>
        <begin position="142"/>
        <end position="159"/>
    </location>
</feature>
<dbReference type="Pfam" id="PF01566">
    <property type="entry name" value="Nramp"/>
    <property type="match status" value="1"/>
</dbReference>
<keyword evidence="4" id="KW-0769">Symport</keyword>
<reference evidence="8 9" key="1">
    <citation type="journal article" date="2014" name="Genome Announc.">
        <title>Genome Sequence and Methylome of Soil Bacterium Gemmatirosa kalamazoonensis KBS708T, a Member of the Rarely Cultivated Gemmatimonadetes Phylum.</title>
        <authorList>
            <person name="Debruyn J.M."/>
            <person name="Radosevich M."/>
            <person name="Wommack K.E."/>
            <person name="Polson S.W."/>
            <person name="Hauser L.J."/>
            <person name="Fawaz M.N."/>
            <person name="Korlach J."/>
            <person name="Tsai Y.C."/>
        </authorList>
    </citation>
    <scope>NUCLEOTIDE SEQUENCE [LARGE SCALE GENOMIC DNA]</scope>
    <source>
        <strain evidence="8 9">KBS708</strain>
    </source>
</reference>
<dbReference type="GO" id="GO:0034755">
    <property type="term" value="P:iron ion transmembrane transport"/>
    <property type="evidence" value="ECO:0007669"/>
    <property type="project" value="TreeGrafter"/>
</dbReference>
<evidence type="ECO:0000256" key="5">
    <source>
        <dbReference type="ARBA" id="ARBA00022989"/>
    </source>
</evidence>
<evidence type="ECO:0000313" key="9">
    <source>
        <dbReference type="Proteomes" id="UP000019151"/>
    </source>
</evidence>
<evidence type="ECO:0000256" key="4">
    <source>
        <dbReference type="ARBA" id="ARBA00022847"/>
    </source>
</evidence>
<evidence type="ECO:0000256" key="7">
    <source>
        <dbReference type="SAM" id="Phobius"/>
    </source>
</evidence>
<dbReference type="eggNOG" id="COG1914">
    <property type="taxonomic scope" value="Bacteria"/>
</dbReference>
<dbReference type="HOGENOM" id="CLU_020088_6_3_0"/>
<organism evidence="8 9">
    <name type="scientific">Gemmatirosa kalamazoonensis</name>
    <dbReference type="NCBI Taxonomy" id="861299"/>
    <lineage>
        <taxon>Bacteria</taxon>
        <taxon>Pseudomonadati</taxon>
        <taxon>Gemmatimonadota</taxon>
        <taxon>Gemmatimonadia</taxon>
        <taxon>Gemmatimonadales</taxon>
        <taxon>Gemmatimonadaceae</taxon>
        <taxon>Gemmatirosa</taxon>
    </lineage>
</organism>
<feature type="transmembrane region" description="Helical" evidence="7">
    <location>
        <begin position="343"/>
        <end position="364"/>
    </location>
</feature>
<dbReference type="NCBIfam" id="NF037982">
    <property type="entry name" value="Nramp_1"/>
    <property type="match status" value="1"/>
</dbReference>
<feature type="transmembrane region" description="Helical" evidence="7">
    <location>
        <begin position="222"/>
        <end position="244"/>
    </location>
</feature>
<evidence type="ECO:0000256" key="1">
    <source>
        <dbReference type="ARBA" id="ARBA00004141"/>
    </source>
</evidence>
<feature type="transmembrane region" description="Helical" evidence="7">
    <location>
        <begin position="114"/>
        <end position="130"/>
    </location>
</feature>
<keyword evidence="6 7" id="KW-0472">Membrane</keyword>
<protein>
    <submittedName>
        <fullName evidence="8">Natural resistance-associated macrophage protein</fullName>
    </submittedName>
</protein>
<evidence type="ECO:0000256" key="6">
    <source>
        <dbReference type="ARBA" id="ARBA00023136"/>
    </source>
</evidence>
<dbReference type="InterPro" id="IPR001046">
    <property type="entry name" value="NRAMP_fam"/>
</dbReference>
<dbReference type="RefSeq" id="WP_025410663.1">
    <property type="nucleotide sequence ID" value="NZ_CP007128.1"/>
</dbReference>
<dbReference type="PANTHER" id="PTHR11706">
    <property type="entry name" value="SOLUTE CARRIER PROTEIN FAMILY 11 MEMBER"/>
    <property type="match status" value="1"/>
</dbReference>
<dbReference type="EMBL" id="CP007128">
    <property type="protein sequence ID" value="AHG89148.1"/>
    <property type="molecule type" value="Genomic_DNA"/>
</dbReference>
<keyword evidence="9" id="KW-1185">Reference proteome</keyword>
<gene>
    <name evidence="8" type="ORF">J421_1611</name>
</gene>
<accession>W0RIB4</accession>
<dbReference type="GO" id="GO:0005886">
    <property type="term" value="C:plasma membrane"/>
    <property type="evidence" value="ECO:0007669"/>
    <property type="project" value="TreeGrafter"/>
</dbReference>
<evidence type="ECO:0000313" key="8">
    <source>
        <dbReference type="EMBL" id="AHG89148.1"/>
    </source>
</evidence>
<dbReference type="KEGG" id="gba:J421_1611"/>
<feature type="transmembrane region" description="Helical" evidence="7">
    <location>
        <begin position="76"/>
        <end position="94"/>
    </location>
</feature>
<feature type="transmembrane region" description="Helical" evidence="7">
    <location>
        <begin position="376"/>
        <end position="401"/>
    </location>
</feature>
<evidence type="ECO:0000256" key="2">
    <source>
        <dbReference type="ARBA" id="ARBA00022448"/>
    </source>
</evidence>
<feature type="transmembrane region" description="Helical" evidence="7">
    <location>
        <begin position="37"/>
        <end position="55"/>
    </location>
</feature>
<comment type="subcellular location">
    <subcellularLocation>
        <location evidence="1">Membrane</location>
        <topology evidence="1">Multi-pass membrane protein</topology>
    </subcellularLocation>
</comment>
<dbReference type="OrthoDB" id="9787548at2"/>